<proteinExistence type="predicted"/>
<protein>
    <submittedName>
        <fullName evidence="2">Uncharacterized protein</fullName>
    </submittedName>
</protein>
<evidence type="ECO:0000313" key="3">
    <source>
        <dbReference type="Proteomes" id="UP000188324"/>
    </source>
</evidence>
<accession>A0A1Q2CIW3</accession>
<name>A0A1Q2CIW3_9ACTN</name>
<keyword evidence="1" id="KW-0472">Membrane</keyword>
<keyword evidence="1" id="KW-0812">Transmembrane</keyword>
<dbReference type="OrthoDB" id="3734248at2"/>
<dbReference type="AlphaFoldDB" id="A0A1Q2CIW3"/>
<keyword evidence="1" id="KW-1133">Transmembrane helix</keyword>
<reference evidence="2 3" key="1">
    <citation type="journal article" date="2016" name="Int. J. Syst. Evol. Microbiol.">
        <title>Tessaracoccus flavus sp. nov., isolated from the drainage system of a lindane-producing factory.</title>
        <authorList>
            <person name="Kumari R."/>
            <person name="Singh P."/>
            <person name="Schumann P."/>
            <person name="Lal R."/>
        </authorList>
    </citation>
    <scope>NUCLEOTIDE SEQUENCE [LARGE SCALE GENOMIC DNA]</scope>
    <source>
        <strain evidence="2 3">RP1T</strain>
    </source>
</reference>
<feature type="transmembrane region" description="Helical" evidence="1">
    <location>
        <begin position="12"/>
        <end position="34"/>
    </location>
</feature>
<dbReference type="EMBL" id="CP019605">
    <property type="protein sequence ID" value="AQP46013.1"/>
    <property type="molecule type" value="Genomic_DNA"/>
</dbReference>
<evidence type="ECO:0000256" key="1">
    <source>
        <dbReference type="SAM" id="Phobius"/>
    </source>
</evidence>
<dbReference type="KEGG" id="tfl:RPIT_04280"/>
<dbReference type="Proteomes" id="UP000188324">
    <property type="component" value="Chromosome"/>
</dbReference>
<evidence type="ECO:0000313" key="2">
    <source>
        <dbReference type="EMBL" id="AQP46013.1"/>
    </source>
</evidence>
<feature type="transmembrane region" description="Helical" evidence="1">
    <location>
        <begin position="46"/>
        <end position="69"/>
    </location>
</feature>
<sequence length="89" mass="9476">MRLVPTAPGFWMLTLGVCIAALSPLFGFLVGVMSQRPEGEVPLDPLYLGLFIGVVVGGMGVLLAVVGGVRLWRHYKGVRVSTPQDVEAP</sequence>
<keyword evidence="3" id="KW-1185">Reference proteome</keyword>
<dbReference type="STRING" id="1610493.RPIT_04280"/>
<organism evidence="2 3">
    <name type="scientific">Tessaracoccus flavus</name>
    <dbReference type="NCBI Taxonomy" id="1610493"/>
    <lineage>
        <taxon>Bacteria</taxon>
        <taxon>Bacillati</taxon>
        <taxon>Actinomycetota</taxon>
        <taxon>Actinomycetes</taxon>
        <taxon>Propionibacteriales</taxon>
        <taxon>Propionibacteriaceae</taxon>
        <taxon>Tessaracoccus</taxon>
    </lineage>
</organism>
<gene>
    <name evidence="2" type="ORF">RPIT_04280</name>
</gene>